<dbReference type="Pfam" id="PF00825">
    <property type="entry name" value="Ribonuclease_P"/>
    <property type="match status" value="1"/>
</dbReference>
<keyword evidence="4 6" id="KW-0378">Hydrolase</keyword>
<dbReference type="PANTHER" id="PTHR33992:SF1">
    <property type="entry name" value="RIBONUCLEASE P PROTEIN COMPONENT"/>
    <property type="match status" value="1"/>
</dbReference>
<evidence type="ECO:0000256" key="5">
    <source>
        <dbReference type="ARBA" id="ARBA00022884"/>
    </source>
</evidence>
<dbReference type="GO" id="GO:0042781">
    <property type="term" value="F:3'-tRNA processing endoribonuclease activity"/>
    <property type="evidence" value="ECO:0007669"/>
    <property type="project" value="TreeGrafter"/>
</dbReference>
<dbReference type="InterPro" id="IPR014721">
    <property type="entry name" value="Ribsml_uS5_D2-typ_fold_subgr"/>
</dbReference>
<evidence type="ECO:0000256" key="4">
    <source>
        <dbReference type="ARBA" id="ARBA00022801"/>
    </source>
</evidence>
<keyword evidence="3" id="KW-0255">Endonuclease</keyword>
<evidence type="ECO:0000256" key="2">
    <source>
        <dbReference type="ARBA" id="ARBA00022722"/>
    </source>
</evidence>
<dbReference type="NCBIfam" id="TIGR00188">
    <property type="entry name" value="rnpA"/>
    <property type="match status" value="1"/>
</dbReference>
<dbReference type="InterPro" id="IPR000100">
    <property type="entry name" value="RNase_P"/>
</dbReference>
<keyword evidence="1" id="KW-0819">tRNA processing</keyword>
<sequence>MPENTNEFPKGERLCNKKAITSLFESGESCFVFPLKLYYKPNNLINNRILISIPKRAHKNAVDRNLLKRRIKESWRCGERGLFTGMDIAVIYISSSLTEFPKIDKSLSDGLAKIKAALDKSGNSTSNISN</sequence>
<name>A0A644V2Q8_9ZZZZ</name>
<gene>
    <name evidence="6" type="primary">rnpA_12</name>
    <name evidence="6" type="ORF">SDC9_31591</name>
</gene>
<dbReference type="GO" id="GO:0000049">
    <property type="term" value="F:tRNA binding"/>
    <property type="evidence" value="ECO:0007669"/>
    <property type="project" value="InterPro"/>
</dbReference>
<dbReference type="Gene3D" id="3.30.230.10">
    <property type="match status" value="1"/>
</dbReference>
<keyword evidence="5" id="KW-0694">RNA-binding</keyword>
<comment type="caution">
    <text evidence="6">The sequence shown here is derived from an EMBL/GenBank/DDBJ whole genome shotgun (WGS) entry which is preliminary data.</text>
</comment>
<evidence type="ECO:0000256" key="3">
    <source>
        <dbReference type="ARBA" id="ARBA00022759"/>
    </source>
</evidence>
<dbReference type="PANTHER" id="PTHR33992">
    <property type="entry name" value="RIBONUCLEASE P PROTEIN COMPONENT"/>
    <property type="match status" value="1"/>
</dbReference>
<dbReference type="AlphaFoldDB" id="A0A644V2Q8"/>
<dbReference type="SUPFAM" id="SSF54211">
    <property type="entry name" value="Ribosomal protein S5 domain 2-like"/>
    <property type="match status" value="1"/>
</dbReference>
<dbReference type="GO" id="GO:0004526">
    <property type="term" value="F:ribonuclease P activity"/>
    <property type="evidence" value="ECO:0007669"/>
    <property type="project" value="UniProtKB-EC"/>
</dbReference>
<evidence type="ECO:0000256" key="1">
    <source>
        <dbReference type="ARBA" id="ARBA00022694"/>
    </source>
</evidence>
<accession>A0A644V2Q8</accession>
<dbReference type="InterPro" id="IPR020568">
    <property type="entry name" value="Ribosomal_Su5_D2-typ_SF"/>
</dbReference>
<dbReference type="EMBL" id="VSSQ01000208">
    <property type="protein sequence ID" value="MPL85620.1"/>
    <property type="molecule type" value="Genomic_DNA"/>
</dbReference>
<evidence type="ECO:0000313" key="6">
    <source>
        <dbReference type="EMBL" id="MPL85620.1"/>
    </source>
</evidence>
<organism evidence="6">
    <name type="scientific">bioreactor metagenome</name>
    <dbReference type="NCBI Taxonomy" id="1076179"/>
    <lineage>
        <taxon>unclassified sequences</taxon>
        <taxon>metagenomes</taxon>
        <taxon>ecological metagenomes</taxon>
    </lineage>
</organism>
<reference evidence="6" key="1">
    <citation type="submission" date="2019-08" db="EMBL/GenBank/DDBJ databases">
        <authorList>
            <person name="Kucharzyk K."/>
            <person name="Murdoch R.W."/>
            <person name="Higgins S."/>
            <person name="Loffler F."/>
        </authorList>
    </citation>
    <scope>NUCLEOTIDE SEQUENCE</scope>
</reference>
<proteinExistence type="inferred from homology"/>
<protein>
    <submittedName>
        <fullName evidence="6">Ribonuclease P protein component</fullName>
        <ecNumber evidence="6">3.1.26.5</ecNumber>
    </submittedName>
</protein>
<dbReference type="GO" id="GO:0030677">
    <property type="term" value="C:ribonuclease P complex"/>
    <property type="evidence" value="ECO:0007669"/>
    <property type="project" value="TreeGrafter"/>
</dbReference>
<dbReference type="HAMAP" id="MF_00227">
    <property type="entry name" value="RNase_P"/>
    <property type="match status" value="1"/>
</dbReference>
<dbReference type="EC" id="3.1.26.5" evidence="6"/>
<keyword evidence="2" id="KW-0540">Nuclease</keyword>